<dbReference type="AlphaFoldDB" id="A0A381WW19"/>
<sequence>VKPAKLTVLTLILLFLMAGQRQIKYFLNQHDFITGHNVPKSEVINKPHIQAEYDQLD</sequence>
<gene>
    <name evidence="1" type="ORF">METZ01_LOCUS109376</name>
</gene>
<accession>A0A381WW19</accession>
<feature type="non-terminal residue" evidence="1">
    <location>
        <position position="1"/>
    </location>
</feature>
<feature type="non-terminal residue" evidence="1">
    <location>
        <position position="57"/>
    </location>
</feature>
<protein>
    <submittedName>
        <fullName evidence="1">Uncharacterized protein</fullName>
    </submittedName>
</protein>
<evidence type="ECO:0000313" key="1">
    <source>
        <dbReference type="EMBL" id="SVA56522.1"/>
    </source>
</evidence>
<organism evidence="1">
    <name type="scientific">marine metagenome</name>
    <dbReference type="NCBI Taxonomy" id="408172"/>
    <lineage>
        <taxon>unclassified sequences</taxon>
        <taxon>metagenomes</taxon>
        <taxon>ecological metagenomes</taxon>
    </lineage>
</organism>
<dbReference type="EMBL" id="UINC01013026">
    <property type="protein sequence ID" value="SVA56522.1"/>
    <property type="molecule type" value="Genomic_DNA"/>
</dbReference>
<proteinExistence type="predicted"/>
<name>A0A381WW19_9ZZZZ</name>
<reference evidence="1" key="1">
    <citation type="submission" date="2018-05" db="EMBL/GenBank/DDBJ databases">
        <authorList>
            <person name="Lanie J.A."/>
            <person name="Ng W.-L."/>
            <person name="Kazmierczak K.M."/>
            <person name="Andrzejewski T.M."/>
            <person name="Davidsen T.M."/>
            <person name="Wayne K.J."/>
            <person name="Tettelin H."/>
            <person name="Glass J.I."/>
            <person name="Rusch D."/>
            <person name="Podicherti R."/>
            <person name="Tsui H.-C.T."/>
            <person name="Winkler M.E."/>
        </authorList>
    </citation>
    <scope>NUCLEOTIDE SEQUENCE</scope>
</reference>